<evidence type="ECO:0000256" key="1">
    <source>
        <dbReference type="SAM" id="Phobius"/>
    </source>
</evidence>
<sequence>MQKIYIIEESSLSQQYKKVNVGFGSHLTITLFISLCFTRH</sequence>
<keyword evidence="1" id="KW-0812">Transmembrane</keyword>
<dbReference type="AlphaFoldDB" id="A0A0E9VG05"/>
<reference evidence="2" key="1">
    <citation type="submission" date="2014-11" db="EMBL/GenBank/DDBJ databases">
        <authorList>
            <person name="Amaro Gonzalez C."/>
        </authorList>
    </citation>
    <scope>NUCLEOTIDE SEQUENCE</scope>
</reference>
<reference evidence="2" key="2">
    <citation type="journal article" date="2015" name="Fish Shellfish Immunol.">
        <title>Early steps in the European eel (Anguilla anguilla)-Vibrio vulnificus interaction in the gills: Role of the RtxA13 toxin.</title>
        <authorList>
            <person name="Callol A."/>
            <person name="Pajuelo D."/>
            <person name="Ebbesson L."/>
            <person name="Teles M."/>
            <person name="MacKenzie S."/>
            <person name="Amaro C."/>
        </authorList>
    </citation>
    <scope>NUCLEOTIDE SEQUENCE</scope>
</reference>
<evidence type="ECO:0000313" key="2">
    <source>
        <dbReference type="EMBL" id="JAH76355.1"/>
    </source>
</evidence>
<feature type="transmembrane region" description="Helical" evidence="1">
    <location>
        <begin position="20"/>
        <end position="38"/>
    </location>
</feature>
<keyword evidence="1" id="KW-1133">Transmembrane helix</keyword>
<organism evidence="2">
    <name type="scientific">Anguilla anguilla</name>
    <name type="common">European freshwater eel</name>
    <name type="synonym">Muraena anguilla</name>
    <dbReference type="NCBI Taxonomy" id="7936"/>
    <lineage>
        <taxon>Eukaryota</taxon>
        <taxon>Metazoa</taxon>
        <taxon>Chordata</taxon>
        <taxon>Craniata</taxon>
        <taxon>Vertebrata</taxon>
        <taxon>Euteleostomi</taxon>
        <taxon>Actinopterygii</taxon>
        <taxon>Neopterygii</taxon>
        <taxon>Teleostei</taxon>
        <taxon>Anguilliformes</taxon>
        <taxon>Anguillidae</taxon>
        <taxon>Anguilla</taxon>
    </lineage>
</organism>
<proteinExistence type="predicted"/>
<name>A0A0E9VG05_ANGAN</name>
<accession>A0A0E9VG05</accession>
<dbReference type="EMBL" id="GBXM01032222">
    <property type="protein sequence ID" value="JAH76355.1"/>
    <property type="molecule type" value="Transcribed_RNA"/>
</dbReference>
<protein>
    <submittedName>
        <fullName evidence="2">Uncharacterized protein</fullName>
    </submittedName>
</protein>
<keyword evidence="1" id="KW-0472">Membrane</keyword>